<dbReference type="RefSeq" id="XP_038741023.1">
    <property type="nucleotide sequence ID" value="XM_038893687.1"/>
</dbReference>
<dbReference type="GeneID" id="62166761"/>
<reference evidence="2" key="1">
    <citation type="submission" date="2020-03" db="EMBL/GenBank/DDBJ databases">
        <authorList>
            <person name="He L."/>
        </authorList>
    </citation>
    <scope>NUCLEOTIDE SEQUENCE</scope>
    <source>
        <strain evidence="2">CkLH20</strain>
    </source>
</reference>
<comment type="caution">
    <text evidence="2">The sequence shown here is derived from an EMBL/GenBank/DDBJ whole genome shotgun (WGS) entry which is preliminary data.</text>
</comment>
<dbReference type="Pfam" id="PF00651">
    <property type="entry name" value="BTB"/>
    <property type="match status" value="1"/>
</dbReference>
<organism evidence="2 3">
    <name type="scientific">Colletotrichum karsti</name>
    <dbReference type="NCBI Taxonomy" id="1095194"/>
    <lineage>
        <taxon>Eukaryota</taxon>
        <taxon>Fungi</taxon>
        <taxon>Dikarya</taxon>
        <taxon>Ascomycota</taxon>
        <taxon>Pezizomycotina</taxon>
        <taxon>Sordariomycetes</taxon>
        <taxon>Hypocreomycetidae</taxon>
        <taxon>Glomerellales</taxon>
        <taxon>Glomerellaceae</taxon>
        <taxon>Colletotrichum</taxon>
        <taxon>Colletotrichum boninense species complex</taxon>
    </lineage>
</organism>
<evidence type="ECO:0000313" key="3">
    <source>
        <dbReference type="Proteomes" id="UP000781932"/>
    </source>
</evidence>
<dbReference type="InterPro" id="IPR000210">
    <property type="entry name" value="BTB/POZ_dom"/>
</dbReference>
<dbReference type="InterPro" id="IPR011333">
    <property type="entry name" value="SKP1/BTB/POZ_sf"/>
</dbReference>
<accession>A0A9P6LGL7</accession>
<dbReference type="CDD" id="cd18186">
    <property type="entry name" value="BTB_POZ_ZBTB_KLHL-like"/>
    <property type="match status" value="1"/>
</dbReference>
<reference evidence="2" key="2">
    <citation type="submission" date="2020-11" db="EMBL/GenBank/DDBJ databases">
        <title>Whole genome sequencing of Colletotrichum sp.</title>
        <authorList>
            <person name="Li H."/>
        </authorList>
    </citation>
    <scope>NUCLEOTIDE SEQUENCE</scope>
    <source>
        <strain evidence="2">CkLH20</strain>
    </source>
</reference>
<dbReference type="AlphaFoldDB" id="A0A9P6LGL7"/>
<feature type="domain" description="BTB" evidence="1">
    <location>
        <begin position="19"/>
        <end position="86"/>
    </location>
</feature>
<keyword evidence="3" id="KW-1185">Reference proteome</keyword>
<dbReference type="PROSITE" id="PS50097">
    <property type="entry name" value="BTB"/>
    <property type="match status" value="1"/>
</dbReference>
<evidence type="ECO:0000259" key="1">
    <source>
        <dbReference type="PROSITE" id="PS50097"/>
    </source>
</evidence>
<proteinExistence type="predicted"/>
<name>A0A9P6LGL7_9PEZI</name>
<gene>
    <name evidence="2" type="ORF">CkaCkLH20_10973</name>
</gene>
<dbReference type="Gene3D" id="3.30.710.10">
    <property type="entry name" value="Potassium Channel Kv1.1, Chain A"/>
    <property type="match status" value="1"/>
</dbReference>
<dbReference type="Proteomes" id="UP000781932">
    <property type="component" value="Unassembled WGS sequence"/>
</dbReference>
<evidence type="ECO:0000313" key="2">
    <source>
        <dbReference type="EMBL" id="KAF9871562.1"/>
    </source>
</evidence>
<dbReference type="PANTHER" id="PTHR24413">
    <property type="entry name" value="SPECKLE-TYPE POZ PROTEIN"/>
    <property type="match status" value="1"/>
</dbReference>
<sequence>MANLPSIDYRELLQTGEFSDFTIKCHAESFPVHKAILCQNSAYFATLLRSSFKARYHLPVMFTDIDCDVLKHLLDYFYRGTTDWKYPREDIMMNVRLWILADRFQAYPAMVAVERNLVRYIDCQRKMAAAAKPDVLNLVFSHAGDGKKISAMTTLFGFSAWVTSCTSTAEIRSNIDAVAFNHQSLASMMFYYARHQINAANRNINKPGSSGGCFEIPDTASRLRQFDQLSWNSTGFGAAVQLTKIKDMWKKI</sequence>
<dbReference type="OrthoDB" id="6359816at2759"/>
<dbReference type="SUPFAM" id="SSF54695">
    <property type="entry name" value="POZ domain"/>
    <property type="match status" value="1"/>
</dbReference>
<protein>
    <recommendedName>
        <fullName evidence="1">BTB domain-containing protein</fullName>
    </recommendedName>
</protein>
<dbReference type="EMBL" id="JAATWM020000044">
    <property type="protein sequence ID" value="KAF9871562.1"/>
    <property type="molecule type" value="Genomic_DNA"/>
</dbReference>
<dbReference type="SMART" id="SM00225">
    <property type="entry name" value="BTB"/>
    <property type="match status" value="1"/>
</dbReference>